<protein>
    <submittedName>
        <fullName evidence="4">Alanine racemase, N-terminal domain family protein</fullName>
    </submittedName>
</protein>
<proteinExistence type="inferred from homology"/>
<dbReference type="GO" id="GO:0008721">
    <property type="term" value="F:D-serine ammonia-lyase activity"/>
    <property type="evidence" value="ECO:0007669"/>
    <property type="project" value="TreeGrafter"/>
</dbReference>
<keyword evidence="2" id="KW-0456">Lyase</keyword>
<dbReference type="InterPro" id="IPR051466">
    <property type="entry name" value="D-amino_acid_metab_enzyme"/>
</dbReference>
<dbReference type="PANTHER" id="PTHR28004">
    <property type="entry name" value="ZGC:162816-RELATED"/>
    <property type="match status" value="1"/>
</dbReference>
<name>A0A2R5EXQ5_9BACL</name>
<evidence type="ECO:0000259" key="3">
    <source>
        <dbReference type="SMART" id="SM01119"/>
    </source>
</evidence>
<reference evidence="4 5" key="1">
    <citation type="submission" date="2017-08" db="EMBL/GenBank/DDBJ databases">
        <title>Substantial Increase in Enzyme Production by Combined Drug-Resistance Mutations in Paenibacillus agaridevorans.</title>
        <authorList>
            <person name="Tanaka Y."/>
            <person name="Funane K."/>
            <person name="Hosaka T."/>
            <person name="Shiwa Y."/>
            <person name="Fujita N."/>
            <person name="Miyazaki T."/>
            <person name="Yoshikawa H."/>
            <person name="Murakami K."/>
            <person name="Kasahara K."/>
            <person name="Inaoka T."/>
            <person name="Hiraga Y."/>
            <person name="Ochi K."/>
        </authorList>
    </citation>
    <scope>NUCLEOTIDE SEQUENCE [LARGE SCALE GENOMIC DNA]</scope>
    <source>
        <strain evidence="4 5">T-3040</strain>
    </source>
</reference>
<dbReference type="InterPro" id="IPR042208">
    <property type="entry name" value="D-ser_dehydrat-like_sf"/>
</dbReference>
<dbReference type="RefSeq" id="WP_108995304.1">
    <property type="nucleotide sequence ID" value="NZ_BDQX01000356.1"/>
</dbReference>
<sequence length="364" mass="38528">MRIEQMETPAVAIDLDILDANLKRTAELAAKAGVNLRPHIKTHKSVWIARKQIEYGAVGITVAKLGEAEVMADGGIDDILIAFPLVGAGKLKRLAALIERGVRVTVSVDSVEAASGISDVGVAAGIRIPLYLDINTGLNRCGLEPGLPSAELAIQISALPGVEVKGLMTHAGHSYGCGDAEGARKVAFAEAGALLATQQILRERGLEVPEISVGSTPTSKFVEQLSGVTEMRPGAYVFGDGSQLFPGLIDESECAMRIHATVVSAPRPGALIVDAGSKTLTSDVSVHRKGYGYLPDYPEIFVERLSEEHGILAVPDDCSLRIGDVLSIIPNHCCTVVNLRDELIGVRGGKLERMLKVDARGMNT</sequence>
<comment type="caution">
    <text evidence="4">The sequence shown here is derived from an EMBL/GenBank/DDBJ whole genome shotgun (WGS) entry which is preliminary data.</text>
</comment>
<accession>A0A2R5EXQ5</accession>
<dbReference type="Proteomes" id="UP000245202">
    <property type="component" value="Unassembled WGS sequence"/>
</dbReference>
<organism evidence="4 5">
    <name type="scientific">Paenibacillus agaridevorans</name>
    <dbReference type="NCBI Taxonomy" id="171404"/>
    <lineage>
        <taxon>Bacteria</taxon>
        <taxon>Bacillati</taxon>
        <taxon>Bacillota</taxon>
        <taxon>Bacilli</taxon>
        <taxon>Bacillales</taxon>
        <taxon>Paenibacillaceae</taxon>
        <taxon>Paenibacillus</taxon>
    </lineage>
</organism>
<comment type="similarity">
    <text evidence="1">Belongs to the DSD1 family.</text>
</comment>
<dbReference type="Pfam" id="PF14031">
    <property type="entry name" value="D-ser_dehydrat"/>
    <property type="match status" value="1"/>
</dbReference>
<dbReference type="InterPro" id="IPR026956">
    <property type="entry name" value="D-ser_dehydrat-like_dom"/>
</dbReference>
<gene>
    <name evidence="4" type="ORF">PAT3040_05675</name>
</gene>
<dbReference type="InterPro" id="IPR029066">
    <property type="entry name" value="PLP-binding_barrel"/>
</dbReference>
<dbReference type="InterPro" id="IPR001608">
    <property type="entry name" value="Ala_racemase_N"/>
</dbReference>
<dbReference type="AlphaFoldDB" id="A0A2R5EXQ5"/>
<dbReference type="EMBL" id="BDQX01000356">
    <property type="protein sequence ID" value="GBG10905.1"/>
    <property type="molecule type" value="Genomic_DNA"/>
</dbReference>
<evidence type="ECO:0000313" key="4">
    <source>
        <dbReference type="EMBL" id="GBG10905.1"/>
    </source>
</evidence>
<dbReference type="GO" id="GO:0036088">
    <property type="term" value="P:D-serine catabolic process"/>
    <property type="evidence" value="ECO:0007669"/>
    <property type="project" value="TreeGrafter"/>
</dbReference>
<dbReference type="SMART" id="SM01119">
    <property type="entry name" value="D-ser_dehydrat"/>
    <property type="match status" value="1"/>
</dbReference>
<evidence type="ECO:0000256" key="1">
    <source>
        <dbReference type="ARBA" id="ARBA00005323"/>
    </source>
</evidence>
<evidence type="ECO:0000256" key="2">
    <source>
        <dbReference type="ARBA" id="ARBA00023239"/>
    </source>
</evidence>
<evidence type="ECO:0000313" key="5">
    <source>
        <dbReference type="Proteomes" id="UP000245202"/>
    </source>
</evidence>
<feature type="domain" description="D-serine dehydratase-like" evidence="3">
    <location>
        <begin position="255"/>
        <end position="347"/>
    </location>
</feature>
<keyword evidence="5" id="KW-1185">Reference proteome</keyword>
<dbReference type="Pfam" id="PF01168">
    <property type="entry name" value="Ala_racemase_N"/>
    <property type="match status" value="1"/>
</dbReference>
<dbReference type="Gene3D" id="2.40.37.20">
    <property type="entry name" value="D-serine dehydratase-like domain"/>
    <property type="match status" value="1"/>
</dbReference>
<dbReference type="SUPFAM" id="SSF51419">
    <property type="entry name" value="PLP-binding barrel"/>
    <property type="match status" value="1"/>
</dbReference>
<dbReference type="Gene3D" id="3.20.20.10">
    <property type="entry name" value="Alanine racemase"/>
    <property type="match status" value="1"/>
</dbReference>
<dbReference type="PANTHER" id="PTHR28004:SF2">
    <property type="entry name" value="D-SERINE DEHYDRATASE"/>
    <property type="match status" value="1"/>
</dbReference>